<evidence type="ECO:0000256" key="1">
    <source>
        <dbReference type="SAM" id="Phobius"/>
    </source>
</evidence>
<accession>A0A1C3KY73</accession>
<organism evidence="2 3">
    <name type="scientific">Plasmodium malariae</name>
    <dbReference type="NCBI Taxonomy" id="5858"/>
    <lineage>
        <taxon>Eukaryota</taxon>
        <taxon>Sar</taxon>
        <taxon>Alveolata</taxon>
        <taxon>Apicomplexa</taxon>
        <taxon>Aconoidasida</taxon>
        <taxon>Haemosporida</taxon>
        <taxon>Plasmodiidae</taxon>
        <taxon>Plasmodium</taxon>
        <taxon>Plasmodium (Plasmodium)</taxon>
    </lineage>
</organism>
<name>A0A1C3KY73_PLAMA</name>
<dbReference type="EMBL" id="LT594496">
    <property type="protein sequence ID" value="SBT79196.1"/>
    <property type="molecule type" value="Genomic_DNA"/>
</dbReference>
<dbReference type="AlphaFoldDB" id="A0A1C3KY73"/>
<protein>
    <submittedName>
        <fullName evidence="2">Uncharacterized protein</fullName>
    </submittedName>
</protein>
<evidence type="ECO:0000313" key="2">
    <source>
        <dbReference type="EMBL" id="SBT79196.1"/>
    </source>
</evidence>
<keyword evidence="1" id="KW-0812">Transmembrane</keyword>
<evidence type="ECO:0000313" key="3">
    <source>
        <dbReference type="Proteomes" id="UP000219799"/>
    </source>
</evidence>
<feature type="transmembrane region" description="Helical" evidence="1">
    <location>
        <begin position="463"/>
        <end position="483"/>
    </location>
</feature>
<keyword evidence="1" id="KW-1133">Transmembrane helix</keyword>
<feature type="transmembrane region" description="Helical" evidence="1">
    <location>
        <begin position="505"/>
        <end position="528"/>
    </location>
</feature>
<reference evidence="2 3" key="1">
    <citation type="submission" date="2016-06" db="EMBL/GenBank/DDBJ databases">
        <authorList>
            <consortium name="Pathogen Informatics"/>
        </authorList>
    </citation>
    <scope>NUCLEOTIDE SEQUENCE [LARGE SCALE GENOMIC DNA]</scope>
    <source>
        <strain evidence="2">PmlGA01</strain>
    </source>
</reference>
<dbReference type="Proteomes" id="UP000219799">
    <property type="component" value="Chromosome 8"/>
</dbReference>
<keyword evidence="1" id="KW-0472">Membrane</keyword>
<gene>
    <name evidence="2" type="primary">PmlGA01_080015800</name>
    <name evidence="2" type="ORF">PMLGA01_080015800</name>
</gene>
<proteinExistence type="predicted"/>
<dbReference type="VEuPathDB" id="PlasmoDB:PmUG01_08028800"/>
<sequence>MKISQIRRKADLSLIVRKRLPSFLKKEKINLRKSNTNNNNNDINDINFNKKKVKYNQIPQFVQAIIKFTKKNKGWSDEDDVINKNKIIYFNNLLSEIPKHKALLTSSLIHEIYRCLYKLNYIKIDVIFTLFSILTNNTLDFSNLSGYVNCDFKELINITKYLYHFQNICNTNIQSILYNNENFKLIKTVERYLREHAKNENSYNKNTCCSSVIYNHIYNYILKFDNPDNIDILLYSLIKGKYANTAKQNVKHEKDLAVPSDNFLKKLGTASPEGDIFIYEKNNLLKKHENDSVCISSLNEGNSHDKLNENRKDNDWIYYPHMNHPNMDSSRTNCANTNSSHKDDNKELLIEYISNFYKINDMFNYLLNKVVIYFNENAHIFDFYNLKLLFFFLGKFQKYDLNLLEKISSRIMDEIEKMKVNPKLLNNDHLTEENKKYNFANNRIKKLRKKYLNTYMKIDSKEFLIIPYTIGISMNIYFNNYLIEYVNIYILSLINSRVNCDMENFIYSLIGYKYIMLRFFILYNIFLFKEKSIKNEKILHKYNLFIRKLIKNAEGTASTYTTHRLNVIGEQIQNSHVNNINSINNISNINSINNINNINNISNINSTNNIDNYHYYFPNTSNNKEVSDFIPTNVGDDITNRGTCLHKYDYAKNKENMLHEKSNHIHDNKIEYNYLNKIDDKKNQGEYAIVSPDYVFNLLLNEFQMNIENIHLVNFDENFIYEKYSSIQLQNFYFYYKKLFNKVYNYAIFLLSKYDINDKLRIYKNLRSLSLSDQIINDIYIEVLYEKIVLNSNRNIMNASTTLKYINNS</sequence>